<dbReference type="InterPro" id="IPR001387">
    <property type="entry name" value="Cro/C1-type_HTH"/>
</dbReference>
<proteinExistence type="predicted"/>
<protein>
    <submittedName>
        <fullName evidence="2">Helix-turn-helix transcriptional regulator</fullName>
    </submittedName>
</protein>
<dbReference type="AlphaFoldDB" id="A0ABD5ID27"/>
<sequence>MTDNDSLAKRLISRRAELNMSQNELAKASGVASAQISRYESGNSAPRASVIAKLAKGLMVDFSWLAYGEDGEDEKDFADGSGQVKVSLSPAALGKFKHLAEESGMTLNEYILSALLESLKNKPVLDDK</sequence>
<comment type="caution">
    <text evidence="2">The sequence shown here is derived from an EMBL/GenBank/DDBJ whole genome shotgun (WGS) entry which is preliminary data.</text>
</comment>
<accession>A0ABD5ID27</accession>
<dbReference type="SMART" id="SM00530">
    <property type="entry name" value="HTH_XRE"/>
    <property type="match status" value="1"/>
</dbReference>
<dbReference type="SUPFAM" id="SSF47413">
    <property type="entry name" value="lambda repressor-like DNA-binding domains"/>
    <property type="match status" value="1"/>
</dbReference>
<gene>
    <name evidence="2" type="ORF">SJ435_05790</name>
</gene>
<dbReference type="Pfam" id="PF01381">
    <property type="entry name" value="HTH_3"/>
    <property type="match status" value="1"/>
</dbReference>
<dbReference type="RefSeq" id="WP_072271017.1">
    <property type="nucleotide sequence ID" value="NZ_FCMR01000001.1"/>
</dbReference>
<evidence type="ECO:0000313" key="2">
    <source>
        <dbReference type="EMBL" id="MDX7081892.1"/>
    </source>
</evidence>
<evidence type="ECO:0000313" key="3">
    <source>
        <dbReference type="Proteomes" id="UP001275057"/>
    </source>
</evidence>
<dbReference type="InterPro" id="IPR010982">
    <property type="entry name" value="Lambda_DNA-bd_dom_sf"/>
</dbReference>
<dbReference type="CDD" id="cd00093">
    <property type="entry name" value="HTH_XRE"/>
    <property type="match status" value="1"/>
</dbReference>
<name>A0ABD5ID27_SERMA</name>
<dbReference type="EMBL" id="JAXABG010000003">
    <property type="protein sequence ID" value="MDX7081892.1"/>
    <property type="molecule type" value="Genomic_DNA"/>
</dbReference>
<reference evidence="2 3" key="1">
    <citation type="submission" date="2023-11" db="EMBL/GenBank/DDBJ databases">
        <title>Detection of rare carbapenemases in Enterobacterales - comparison of two colorimetric and two CIM-based carbapenemase assays.</title>
        <authorList>
            <person name="Schaffarczyk L."/>
            <person name="Noster J."/>
            <person name="Stelzer Y."/>
            <person name="Sattler J."/>
            <person name="Gatermann S."/>
            <person name="Hamprecht A."/>
        </authorList>
    </citation>
    <scope>NUCLEOTIDE SEQUENCE [LARGE SCALE GENOMIC DNA]</scope>
    <source>
        <strain evidence="2 3">CIM-Carb-136</strain>
    </source>
</reference>
<feature type="domain" description="HTH cro/C1-type" evidence="1">
    <location>
        <begin position="11"/>
        <end position="65"/>
    </location>
</feature>
<organism evidence="2 3">
    <name type="scientific">Serratia marcescens</name>
    <dbReference type="NCBI Taxonomy" id="615"/>
    <lineage>
        <taxon>Bacteria</taxon>
        <taxon>Pseudomonadati</taxon>
        <taxon>Pseudomonadota</taxon>
        <taxon>Gammaproteobacteria</taxon>
        <taxon>Enterobacterales</taxon>
        <taxon>Yersiniaceae</taxon>
        <taxon>Serratia</taxon>
    </lineage>
</organism>
<dbReference type="PROSITE" id="PS50943">
    <property type="entry name" value="HTH_CROC1"/>
    <property type="match status" value="1"/>
</dbReference>
<dbReference type="Proteomes" id="UP001275057">
    <property type="component" value="Unassembled WGS sequence"/>
</dbReference>
<evidence type="ECO:0000259" key="1">
    <source>
        <dbReference type="PROSITE" id="PS50943"/>
    </source>
</evidence>
<dbReference type="Gene3D" id="1.10.260.40">
    <property type="entry name" value="lambda repressor-like DNA-binding domains"/>
    <property type="match status" value="1"/>
</dbReference>